<keyword evidence="7" id="KW-0143">Chaperone</keyword>
<keyword evidence="5" id="KW-0256">Endoplasmic reticulum</keyword>
<evidence type="ECO:0000256" key="9">
    <source>
        <dbReference type="SAM" id="MobiDB-lite"/>
    </source>
</evidence>
<dbReference type="InterPro" id="IPR013126">
    <property type="entry name" value="Hsp_70_fam"/>
</dbReference>
<proteinExistence type="inferred from homology"/>
<dbReference type="GO" id="GO:0030968">
    <property type="term" value="P:endoplasmic reticulum unfolded protein response"/>
    <property type="evidence" value="ECO:0007669"/>
    <property type="project" value="TreeGrafter"/>
</dbReference>
<evidence type="ECO:0000256" key="4">
    <source>
        <dbReference type="ARBA" id="ARBA00022741"/>
    </source>
</evidence>
<keyword evidence="6" id="KW-0067">ATP-binding</keyword>
<evidence type="ECO:0000256" key="3">
    <source>
        <dbReference type="ARBA" id="ARBA00022729"/>
    </source>
</evidence>
<protein>
    <recommendedName>
        <fullName evidence="8">Hypoxia up-regulated protein 1</fullName>
    </recommendedName>
</protein>
<name>T1IXH5_STRMM</name>
<dbReference type="CDD" id="cd10230">
    <property type="entry name" value="ASKHA_NBD_HSP70_HYOU1"/>
    <property type="match status" value="1"/>
</dbReference>
<dbReference type="PANTHER" id="PTHR45639">
    <property type="entry name" value="HSC70CB, ISOFORM G-RELATED"/>
    <property type="match status" value="1"/>
</dbReference>
<dbReference type="GO" id="GO:0005788">
    <property type="term" value="C:endoplasmic reticulum lumen"/>
    <property type="evidence" value="ECO:0007669"/>
    <property type="project" value="UniProtKB-SubCell"/>
</dbReference>
<dbReference type="GO" id="GO:0005524">
    <property type="term" value="F:ATP binding"/>
    <property type="evidence" value="ECO:0007669"/>
    <property type="project" value="UniProtKB-KW"/>
</dbReference>
<dbReference type="Gene3D" id="3.30.420.40">
    <property type="match status" value="2"/>
</dbReference>
<sequence length="909" mass="103151">METFRMLFLCLAIFIPKTVGLAVMSVDLGSAWMKIAIVSPGVPMEIVLNRESKRKTPVVLSFRDDEREIGDAALAVGVRFPEATYTHTIDLLGKKIGNLMVEKFQSRFPYHKLIGDEKTQTIVFERDEKNNFKIEELISMLLNRAREYAQEFAGQSIKDVVITVPVFFNQAERRALMRAAELANLKVLQLINTNTAVALNYGVFRRKDFNTTAQNIMFFDMGASTTTATIVAYQLVKTKERGFVESNPQLTVLGVGYERQLGGFDFTLRLRDHLAQVFNEQKKTENDVFKSHRAMSKLLKEAERVKMVLSANTDHYAQVENLLDDKDFRAQVTREEIEAMCEDLLNRVGNPVSEALKDAAMSMDNIDQVILVGAATRMPKVQEKLLQVVKKEELGKNLNTDEAAALGAVYQAAHLSQGFKVKKFLIKDAVLFPIQVDFERELENGKETKNVSRTLFARGNPYPLKKVITFNRLSNDAFTFRVNYGKIEMPSEDRQIFGSFNLSKIELQGIKNAMDKHISDESESKGVKSHFRMDESGLLTLDLAESVFEQVSDTDGDAESAFSKLGSTISKLFSGGTPDETLKTEEIPEKTEETEKKVENTTETPSNATSEQKVENTTDTKNETKAVKPKIVTIKEPLTISQVKLDVEDPPEDEMTASAKRIEVFNHRERKQKQKEEAKNSLESFILDSRDKLYQDDYMKASTDDERSKIEAEMSAASDWLDEEGENVDDAAIYKEKLSKLHVVTNDLFARVKEHKDRPEILKAMQELVNMSQVFLEKIRELSENEQYFTDVEIDLLEKTLNDTKEWRDTKLQEQEKRSLHEKPIMTVRSIAEKMTILDREVKYLVNKARTAKPKPKKQSVNDTKAEDGATNNATNATSENTSKEEKVEESSTVKPDETETQDTAHTEL</sequence>
<comment type="similarity">
    <text evidence="2">Belongs to the heat shock protein 70 family.</text>
</comment>
<feature type="chain" id="PRO_5004578962" description="Hypoxia up-regulated protein 1" evidence="10">
    <location>
        <begin position="21"/>
        <end position="909"/>
    </location>
</feature>
<dbReference type="FunFam" id="3.30.30.30:FF:000004">
    <property type="entry name" value="hypoxia up-regulated protein 1"/>
    <property type="match status" value="1"/>
</dbReference>
<reference evidence="12" key="1">
    <citation type="submission" date="2011-05" db="EMBL/GenBank/DDBJ databases">
        <authorList>
            <person name="Richards S.R."/>
            <person name="Qu J."/>
            <person name="Jiang H."/>
            <person name="Jhangiani S.N."/>
            <person name="Agravi P."/>
            <person name="Goodspeed R."/>
            <person name="Gross S."/>
            <person name="Mandapat C."/>
            <person name="Jackson L."/>
            <person name="Mathew T."/>
            <person name="Pu L."/>
            <person name="Thornton R."/>
            <person name="Saada N."/>
            <person name="Wilczek-Boney K.B."/>
            <person name="Lee S."/>
            <person name="Kovar C."/>
            <person name="Wu Y."/>
            <person name="Scherer S.E."/>
            <person name="Worley K.C."/>
            <person name="Muzny D.M."/>
            <person name="Gibbs R."/>
        </authorList>
    </citation>
    <scope>NUCLEOTIDE SEQUENCE</scope>
    <source>
        <strain evidence="12">Brora</strain>
    </source>
</reference>
<dbReference type="Gene3D" id="3.90.640.10">
    <property type="entry name" value="Actin, Chain A, domain 4"/>
    <property type="match status" value="1"/>
</dbReference>
<evidence type="ECO:0000256" key="2">
    <source>
        <dbReference type="ARBA" id="ARBA00007381"/>
    </source>
</evidence>
<organism evidence="11 12">
    <name type="scientific">Strigamia maritima</name>
    <name type="common">European centipede</name>
    <name type="synonym">Geophilus maritimus</name>
    <dbReference type="NCBI Taxonomy" id="126957"/>
    <lineage>
        <taxon>Eukaryota</taxon>
        <taxon>Metazoa</taxon>
        <taxon>Ecdysozoa</taxon>
        <taxon>Arthropoda</taxon>
        <taxon>Myriapoda</taxon>
        <taxon>Chilopoda</taxon>
        <taxon>Pleurostigmophora</taxon>
        <taxon>Geophilomorpha</taxon>
        <taxon>Linotaeniidae</taxon>
        <taxon>Strigamia</taxon>
    </lineage>
</organism>
<dbReference type="HOGENOM" id="CLU_005965_5_0_1"/>
<dbReference type="InterPro" id="IPR043129">
    <property type="entry name" value="ATPase_NBD"/>
</dbReference>
<dbReference type="EnsemblMetazoa" id="SMAR005908-RA">
    <property type="protein sequence ID" value="SMAR005908-PA"/>
    <property type="gene ID" value="SMAR005908"/>
</dbReference>
<evidence type="ECO:0000313" key="12">
    <source>
        <dbReference type="Proteomes" id="UP000014500"/>
    </source>
</evidence>
<feature type="compositionally biased region" description="Low complexity" evidence="9">
    <location>
        <begin position="870"/>
        <end position="881"/>
    </location>
</feature>
<evidence type="ECO:0000313" key="11">
    <source>
        <dbReference type="EnsemblMetazoa" id="SMAR005908-PA"/>
    </source>
</evidence>
<dbReference type="Pfam" id="PF00012">
    <property type="entry name" value="HSP70"/>
    <property type="match status" value="1"/>
</dbReference>
<evidence type="ECO:0000256" key="6">
    <source>
        <dbReference type="ARBA" id="ARBA00022840"/>
    </source>
</evidence>
<dbReference type="eggNOG" id="KOG0104">
    <property type="taxonomic scope" value="Eukaryota"/>
</dbReference>
<keyword evidence="4" id="KW-0547">Nucleotide-binding</keyword>
<feature type="compositionally biased region" description="Basic and acidic residues" evidence="9">
    <location>
        <begin position="612"/>
        <end position="622"/>
    </location>
</feature>
<evidence type="ECO:0000256" key="10">
    <source>
        <dbReference type="SAM" id="SignalP"/>
    </source>
</evidence>
<dbReference type="Gene3D" id="1.20.1270.10">
    <property type="match status" value="1"/>
</dbReference>
<dbReference type="FunFam" id="3.90.640.10:FF:000012">
    <property type="entry name" value="Hypoxia up-regulated protein 1"/>
    <property type="match status" value="1"/>
</dbReference>
<evidence type="ECO:0000256" key="7">
    <source>
        <dbReference type="ARBA" id="ARBA00023186"/>
    </source>
</evidence>
<evidence type="ECO:0000256" key="5">
    <source>
        <dbReference type="ARBA" id="ARBA00022824"/>
    </source>
</evidence>
<evidence type="ECO:0000256" key="8">
    <source>
        <dbReference type="ARBA" id="ARBA00040503"/>
    </source>
</evidence>
<feature type="compositionally biased region" description="Basic and acidic residues" evidence="9">
    <location>
        <begin position="882"/>
        <end position="909"/>
    </location>
</feature>
<dbReference type="Gene3D" id="3.30.30.30">
    <property type="match status" value="1"/>
</dbReference>
<feature type="signal peptide" evidence="10">
    <location>
        <begin position="1"/>
        <end position="20"/>
    </location>
</feature>
<dbReference type="PRINTS" id="PR00301">
    <property type="entry name" value="HEATSHOCK70"/>
</dbReference>
<dbReference type="InterPro" id="IPR029048">
    <property type="entry name" value="HSP70_C_sf"/>
</dbReference>
<dbReference type="PANTHER" id="PTHR45639:SF3">
    <property type="entry name" value="HYPOXIA UP-REGULATED PROTEIN 1"/>
    <property type="match status" value="1"/>
</dbReference>
<reference evidence="11" key="2">
    <citation type="submission" date="2015-02" db="UniProtKB">
        <authorList>
            <consortium name="EnsemblMetazoa"/>
        </authorList>
    </citation>
    <scope>IDENTIFICATION</scope>
</reference>
<dbReference type="GO" id="GO:0140662">
    <property type="term" value="F:ATP-dependent protein folding chaperone"/>
    <property type="evidence" value="ECO:0007669"/>
    <property type="project" value="InterPro"/>
</dbReference>
<dbReference type="SUPFAM" id="SSF100934">
    <property type="entry name" value="Heat shock protein 70kD (HSP70), C-terminal subdomain"/>
    <property type="match status" value="1"/>
</dbReference>
<keyword evidence="12" id="KW-1185">Reference proteome</keyword>
<dbReference type="SUPFAM" id="SSF53067">
    <property type="entry name" value="Actin-like ATPase domain"/>
    <property type="match status" value="2"/>
</dbReference>
<dbReference type="EMBL" id="JH431647">
    <property type="status" value="NOT_ANNOTATED_CDS"/>
    <property type="molecule type" value="Genomic_DNA"/>
</dbReference>
<comment type="subcellular location">
    <subcellularLocation>
        <location evidence="1">Endoplasmic reticulum lumen</location>
    </subcellularLocation>
</comment>
<accession>T1IXH5</accession>
<dbReference type="PhylomeDB" id="T1IXH5"/>
<dbReference type="InterPro" id="IPR029047">
    <property type="entry name" value="HSP70_peptide-bd_sf"/>
</dbReference>
<feature type="region of interest" description="Disordered" evidence="9">
    <location>
        <begin position="849"/>
        <end position="909"/>
    </location>
</feature>
<keyword evidence="3 10" id="KW-0732">Signal</keyword>
<dbReference type="AlphaFoldDB" id="T1IXH5"/>
<feature type="region of interest" description="Disordered" evidence="9">
    <location>
        <begin position="573"/>
        <end position="622"/>
    </location>
</feature>
<dbReference type="GO" id="GO:0034663">
    <property type="term" value="C:endoplasmic reticulum chaperone complex"/>
    <property type="evidence" value="ECO:0007669"/>
    <property type="project" value="TreeGrafter"/>
</dbReference>
<dbReference type="Gene3D" id="2.60.34.10">
    <property type="entry name" value="Substrate Binding Domain Of DNAk, Chain A, domain 1"/>
    <property type="match status" value="1"/>
</dbReference>
<dbReference type="Proteomes" id="UP000014500">
    <property type="component" value="Unassembled WGS sequence"/>
</dbReference>
<dbReference type="OMA" id="SRTPMIQ"/>
<evidence type="ECO:0000256" key="1">
    <source>
        <dbReference type="ARBA" id="ARBA00004319"/>
    </source>
</evidence>
<dbReference type="STRING" id="126957.T1IXH5"/>
<feature type="compositionally biased region" description="Basic and acidic residues" evidence="9">
    <location>
        <begin position="580"/>
        <end position="600"/>
    </location>
</feature>